<dbReference type="EC" id="5.1.1.1" evidence="4"/>
<dbReference type="RefSeq" id="WP_284915952.1">
    <property type="nucleotide sequence ID" value="NZ_CP126980.1"/>
</dbReference>
<dbReference type="PANTHER" id="PTHR28004:SF8">
    <property type="entry name" value="D-SERINE DEAMINASE"/>
    <property type="match status" value="1"/>
</dbReference>
<dbReference type="InterPro" id="IPR051466">
    <property type="entry name" value="D-amino_acid_metab_enzyme"/>
</dbReference>
<dbReference type="InterPro" id="IPR001608">
    <property type="entry name" value="Ala_racemase_N"/>
</dbReference>
<organism evidence="4 5">
    <name type="scientific">Actinoplanes oblitus</name>
    <dbReference type="NCBI Taxonomy" id="3040509"/>
    <lineage>
        <taxon>Bacteria</taxon>
        <taxon>Bacillati</taxon>
        <taxon>Actinomycetota</taxon>
        <taxon>Actinomycetes</taxon>
        <taxon>Micromonosporales</taxon>
        <taxon>Micromonosporaceae</taxon>
        <taxon>Actinoplanes</taxon>
    </lineage>
</organism>
<protein>
    <submittedName>
        <fullName evidence="4">Alanine racemase</fullName>
        <ecNumber evidence="4">5.1.1.1</ecNumber>
    </submittedName>
</protein>
<sequence length="407" mass="43362">MIDWRSKGFWLPHDTRTAEQVAAERPSIFGGGFTWPLLVVRRDAVEANIAAMAAYCRQHGFDFAPHAKTTMAPGLFDAQLRAGAWGLTVATANQALVLRRLGVPRVLIANQVLDPAALGWLAAESAAGWEVYFQVDSVAGVRAAGAAGGARVLVEFGHPGGRTGVRTLDQLVEVARAAVAEPGVELVGVTGYEGQIAEQPGVDAYLDLLVAGFERLAEAGLLPGQPIVSAGGSAWFDRVTERLAGLSARARLILRSGASVTHDDGFYRERTPFTRVPEDGMLVAALEIWAQVLSVPESGLALAGMGKRDAPFDEGLPVPVEIRRAGGAPGQETGGVAGADVLPADGLRVTRLNDHHTYLETADGVELVPGDLVRFGISHPCTAFDKWRDIPVVDEERRVVDVLHTYF</sequence>
<evidence type="ECO:0000256" key="2">
    <source>
        <dbReference type="ARBA" id="ARBA00023239"/>
    </source>
</evidence>
<dbReference type="Gene3D" id="3.20.20.10">
    <property type="entry name" value="Alanine racemase"/>
    <property type="match status" value="1"/>
</dbReference>
<evidence type="ECO:0000259" key="3">
    <source>
        <dbReference type="SMART" id="SM01119"/>
    </source>
</evidence>
<reference evidence="4 5" key="1">
    <citation type="submission" date="2023-06" db="EMBL/GenBank/DDBJ databases">
        <authorList>
            <person name="Yushchuk O."/>
            <person name="Binda E."/>
            <person name="Ruckert-Reed C."/>
            <person name="Fedorenko V."/>
            <person name="Kalinowski J."/>
            <person name="Marinelli F."/>
        </authorList>
    </citation>
    <scope>NUCLEOTIDE SEQUENCE [LARGE SCALE GENOMIC DNA]</scope>
    <source>
        <strain evidence="4 5">NRRL 3884</strain>
    </source>
</reference>
<proteinExistence type="inferred from homology"/>
<dbReference type="Pfam" id="PF14031">
    <property type="entry name" value="D-ser_dehydrat"/>
    <property type="match status" value="1"/>
</dbReference>
<dbReference type="SMART" id="SM01119">
    <property type="entry name" value="D-ser_dehydrat"/>
    <property type="match status" value="1"/>
</dbReference>
<feature type="domain" description="D-serine dehydratase-like" evidence="3">
    <location>
        <begin position="285"/>
        <end position="394"/>
    </location>
</feature>
<gene>
    <name evidence="4" type="ORF">ACTOB_006770</name>
</gene>
<accession>A0ABY8WED1</accession>
<dbReference type="SUPFAM" id="SSF51419">
    <property type="entry name" value="PLP-binding barrel"/>
    <property type="match status" value="1"/>
</dbReference>
<dbReference type="InterPro" id="IPR042208">
    <property type="entry name" value="D-ser_dehydrat-like_sf"/>
</dbReference>
<dbReference type="InterPro" id="IPR026956">
    <property type="entry name" value="D-ser_dehydrat-like_dom"/>
</dbReference>
<keyword evidence="2" id="KW-0456">Lyase</keyword>
<keyword evidence="4" id="KW-0413">Isomerase</keyword>
<dbReference type="Pfam" id="PF01168">
    <property type="entry name" value="Ala_racemase_N"/>
    <property type="match status" value="1"/>
</dbReference>
<dbReference type="PANTHER" id="PTHR28004">
    <property type="entry name" value="ZGC:162816-RELATED"/>
    <property type="match status" value="1"/>
</dbReference>
<dbReference type="Proteomes" id="UP001240150">
    <property type="component" value="Chromosome"/>
</dbReference>
<dbReference type="EMBL" id="CP126980">
    <property type="protein sequence ID" value="WIM94724.1"/>
    <property type="molecule type" value="Genomic_DNA"/>
</dbReference>
<evidence type="ECO:0000256" key="1">
    <source>
        <dbReference type="ARBA" id="ARBA00005323"/>
    </source>
</evidence>
<dbReference type="GO" id="GO:0008784">
    <property type="term" value="F:alanine racemase activity"/>
    <property type="evidence" value="ECO:0007669"/>
    <property type="project" value="UniProtKB-EC"/>
</dbReference>
<name>A0ABY8WED1_9ACTN</name>
<evidence type="ECO:0000313" key="4">
    <source>
        <dbReference type="EMBL" id="WIM94724.1"/>
    </source>
</evidence>
<dbReference type="Gene3D" id="2.40.37.20">
    <property type="entry name" value="D-serine dehydratase-like domain"/>
    <property type="match status" value="1"/>
</dbReference>
<dbReference type="InterPro" id="IPR029066">
    <property type="entry name" value="PLP-binding_barrel"/>
</dbReference>
<evidence type="ECO:0000313" key="5">
    <source>
        <dbReference type="Proteomes" id="UP001240150"/>
    </source>
</evidence>
<keyword evidence="5" id="KW-1185">Reference proteome</keyword>
<comment type="similarity">
    <text evidence="1">Belongs to the DSD1 family.</text>
</comment>